<feature type="region of interest" description="Disordered" evidence="1">
    <location>
        <begin position="1"/>
        <end position="36"/>
    </location>
</feature>
<sequence>MLPNPLPLRFPGMPKPGKARIAPPTPPAPAPEPTDGGLTLGLLVGFLGPREDALDMSSSASTTAPALAAPAACRPSSRSRSRSRSKRSAAWRGAAVAVTMDSGFVAPINFCLCSPR</sequence>
<feature type="compositionally biased region" description="Pro residues" evidence="1">
    <location>
        <begin position="23"/>
        <end position="32"/>
    </location>
</feature>
<dbReference type="Proteomes" id="UP000807115">
    <property type="component" value="Chromosome 2"/>
</dbReference>
<dbReference type="AlphaFoldDB" id="A0A921RPS8"/>
<comment type="caution">
    <text evidence="2">The sequence shown here is derived from an EMBL/GenBank/DDBJ whole genome shotgun (WGS) entry which is preliminary data.</text>
</comment>
<accession>A0A921RPS8</accession>
<evidence type="ECO:0000256" key="1">
    <source>
        <dbReference type="SAM" id="MobiDB-lite"/>
    </source>
</evidence>
<organism evidence="2 3">
    <name type="scientific">Sorghum bicolor</name>
    <name type="common">Sorghum</name>
    <name type="synonym">Sorghum vulgare</name>
    <dbReference type="NCBI Taxonomy" id="4558"/>
    <lineage>
        <taxon>Eukaryota</taxon>
        <taxon>Viridiplantae</taxon>
        <taxon>Streptophyta</taxon>
        <taxon>Embryophyta</taxon>
        <taxon>Tracheophyta</taxon>
        <taxon>Spermatophyta</taxon>
        <taxon>Magnoliopsida</taxon>
        <taxon>Liliopsida</taxon>
        <taxon>Poales</taxon>
        <taxon>Poaceae</taxon>
        <taxon>PACMAD clade</taxon>
        <taxon>Panicoideae</taxon>
        <taxon>Andropogonodae</taxon>
        <taxon>Andropogoneae</taxon>
        <taxon>Sorghinae</taxon>
        <taxon>Sorghum</taxon>
    </lineage>
</organism>
<reference evidence="2" key="1">
    <citation type="journal article" date="2019" name="BMC Genomics">
        <title>A new reference genome for Sorghum bicolor reveals high levels of sequence similarity between sweet and grain genotypes: implications for the genetics of sugar metabolism.</title>
        <authorList>
            <person name="Cooper E.A."/>
            <person name="Brenton Z.W."/>
            <person name="Flinn B.S."/>
            <person name="Jenkins J."/>
            <person name="Shu S."/>
            <person name="Flowers D."/>
            <person name="Luo F."/>
            <person name="Wang Y."/>
            <person name="Xia P."/>
            <person name="Barry K."/>
            <person name="Daum C."/>
            <person name="Lipzen A."/>
            <person name="Yoshinaga Y."/>
            <person name="Schmutz J."/>
            <person name="Saski C."/>
            <person name="Vermerris W."/>
            <person name="Kresovich S."/>
        </authorList>
    </citation>
    <scope>NUCLEOTIDE SEQUENCE</scope>
</reference>
<proteinExistence type="predicted"/>
<feature type="compositionally biased region" description="Basic residues" evidence="1">
    <location>
        <begin position="77"/>
        <end position="89"/>
    </location>
</feature>
<feature type="compositionally biased region" description="Low complexity" evidence="1">
    <location>
        <begin position="57"/>
        <end position="76"/>
    </location>
</feature>
<reference evidence="2" key="2">
    <citation type="submission" date="2020-10" db="EMBL/GenBank/DDBJ databases">
        <authorList>
            <person name="Cooper E.A."/>
            <person name="Brenton Z.W."/>
            <person name="Flinn B.S."/>
            <person name="Jenkins J."/>
            <person name="Shu S."/>
            <person name="Flowers D."/>
            <person name="Luo F."/>
            <person name="Wang Y."/>
            <person name="Xia P."/>
            <person name="Barry K."/>
            <person name="Daum C."/>
            <person name="Lipzen A."/>
            <person name="Yoshinaga Y."/>
            <person name="Schmutz J."/>
            <person name="Saski C."/>
            <person name="Vermerris W."/>
            <person name="Kresovich S."/>
        </authorList>
    </citation>
    <scope>NUCLEOTIDE SEQUENCE</scope>
</reference>
<feature type="region of interest" description="Disordered" evidence="1">
    <location>
        <begin position="54"/>
        <end position="90"/>
    </location>
</feature>
<evidence type="ECO:0000313" key="2">
    <source>
        <dbReference type="EMBL" id="KAG0543977.1"/>
    </source>
</evidence>
<protein>
    <submittedName>
        <fullName evidence="2">Uncharacterized protein</fullName>
    </submittedName>
</protein>
<gene>
    <name evidence="2" type="ORF">BDA96_02G235700</name>
</gene>
<dbReference type="EMBL" id="CM027681">
    <property type="protein sequence ID" value="KAG0543977.1"/>
    <property type="molecule type" value="Genomic_DNA"/>
</dbReference>
<evidence type="ECO:0000313" key="3">
    <source>
        <dbReference type="Proteomes" id="UP000807115"/>
    </source>
</evidence>
<name>A0A921RPS8_SORBI</name>